<dbReference type="Pfam" id="PF12796">
    <property type="entry name" value="Ank_2"/>
    <property type="match status" value="1"/>
</dbReference>
<sequence>MDQSCRQIDTLAKDLSTAQLDKQQKAIIDWLSPLKPGLSHQLAKDAHHPGTSEWLQQSNVFQDWLLQKKGILWLSGPPGCGKTVLMLDSRSHAIESVASHASKQTNETAHAFVYCDFRNSDACNLVNILGSLLGQLCTQNGQFPKQLLNTYKSSTETGEFKGPTKEMICEAIKQISAKRRTFLFIDGLDEADDSKSLAHHLLSLTRSTCQVVVLVTSRNEVDIQRVFSDIHHICLEHHVSEIDQDIERLMSSRLSGDAELGWLPSETQHLVSTSLLAKCTGSTIRDIKTSLQRLPAGLNETYGMMLARIAPCDVVLVRKFMTWLSFSGVPITLHQLWEALAIEQGREDIDDESRLRSPQDILTLSNNLATVSSDGYVMLAHLSVRDYLLSSEIRNDTKTAKFALDPGICHKDLALDCLTYLLFRDLSTGPLSTQEGYLARLTALPLLQYATRFWFYHARNAELHEELQNLTFRFFSPEARNNFISWVQVLNANSPFKWNFYPRHATSLYYAASLGLEQVVEDLLQSATIDDLDAPGSRFGGTAIHAAAIRGHVTIIKRLVLAGADPGRADFNKFTPLHSAASHGNIEVIKVLLSCGAPTKARDGIEGSTPASWATFNGHTAAACFIEQYSQTQDDTVEGQRGSHSDRIKSSRGYSLK</sequence>
<protein>
    <submittedName>
        <fullName evidence="5">Heterokaryon incompatibility protein het-E-1</fullName>
    </submittedName>
</protein>
<keyword evidence="6" id="KW-1185">Reference proteome</keyword>
<keyword evidence="1" id="KW-0677">Repeat</keyword>
<name>A0A8H6D0B0_9HYPO</name>
<gene>
    <name evidence="5" type="ORF">FMUND_15114</name>
</gene>
<dbReference type="PROSITE" id="PS50088">
    <property type="entry name" value="ANK_REPEAT"/>
    <property type="match status" value="2"/>
</dbReference>
<dbReference type="Gene3D" id="3.40.50.300">
    <property type="entry name" value="P-loop containing nucleotide triphosphate hydrolases"/>
    <property type="match status" value="1"/>
</dbReference>
<feature type="repeat" description="ANK" evidence="2">
    <location>
        <begin position="572"/>
        <end position="604"/>
    </location>
</feature>
<dbReference type="SUPFAM" id="SSF48403">
    <property type="entry name" value="Ankyrin repeat"/>
    <property type="match status" value="1"/>
</dbReference>
<dbReference type="Gene3D" id="1.25.40.20">
    <property type="entry name" value="Ankyrin repeat-containing domain"/>
    <property type="match status" value="1"/>
</dbReference>
<comment type="caution">
    <text evidence="5">The sequence shown here is derived from an EMBL/GenBank/DDBJ whole genome shotgun (WGS) entry which is preliminary data.</text>
</comment>
<dbReference type="PANTHER" id="PTHR10039">
    <property type="entry name" value="AMELOGENIN"/>
    <property type="match status" value="1"/>
</dbReference>
<feature type="repeat" description="ANK" evidence="2">
    <location>
        <begin position="539"/>
        <end position="571"/>
    </location>
</feature>
<dbReference type="InterPro" id="IPR027417">
    <property type="entry name" value="P-loop_NTPase"/>
</dbReference>
<dbReference type="InterPro" id="IPR056884">
    <property type="entry name" value="NPHP3-like_N"/>
</dbReference>
<evidence type="ECO:0000256" key="1">
    <source>
        <dbReference type="ARBA" id="ARBA00022737"/>
    </source>
</evidence>
<dbReference type="InterPro" id="IPR036770">
    <property type="entry name" value="Ankyrin_rpt-contain_sf"/>
</dbReference>
<reference evidence="5 6" key="1">
    <citation type="submission" date="2020-05" db="EMBL/GenBank/DDBJ databases">
        <title>Identification and distribution of gene clusters putatively required for synthesis of sphingolipid metabolism inhibitors in phylogenetically diverse species of the filamentous fungus Fusarium.</title>
        <authorList>
            <person name="Kim H.-S."/>
            <person name="Busman M."/>
            <person name="Brown D.W."/>
            <person name="Divon H."/>
            <person name="Uhlig S."/>
            <person name="Proctor R.H."/>
        </authorList>
    </citation>
    <scope>NUCLEOTIDE SEQUENCE [LARGE SCALE GENOMIC DNA]</scope>
    <source>
        <strain evidence="5 6">NRRL 66235</strain>
    </source>
</reference>
<evidence type="ECO:0000256" key="3">
    <source>
        <dbReference type="SAM" id="MobiDB-lite"/>
    </source>
</evidence>
<dbReference type="EMBL" id="JAAOAN010000915">
    <property type="protein sequence ID" value="KAF5698352.1"/>
    <property type="molecule type" value="Genomic_DNA"/>
</dbReference>
<dbReference type="PANTHER" id="PTHR10039:SF16">
    <property type="entry name" value="GPI INOSITOL-DEACYLASE"/>
    <property type="match status" value="1"/>
</dbReference>
<evidence type="ECO:0000256" key="2">
    <source>
        <dbReference type="PROSITE-ProRule" id="PRU00023"/>
    </source>
</evidence>
<proteinExistence type="predicted"/>
<dbReference type="AlphaFoldDB" id="A0A8H6D0B0"/>
<accession>A0A8H6D0B0</accession>
<dbReference type="OrthoDB" id="366390at2759"/>
<feature type="domain" description="Nephrocystin 3-like N-terminal" evidence="4">
    <location>
        <begin position="50"/>
        <end position="218"/>
    </location>
</feature>
<dbReference type="InterPro" id="IPR002110">
    <property type="entry name" value="Ankyrin_rpt"/>
</dbReference>
<dbReference type="Pfam" id="PF24883">
    <property type="entry name" value="NPHP3_N"/>
    <property type="match status" value="1"/>
</dbReference>
<evidence type="ECO:0000313" key="6">
    <source>
        <dbReference type="Proteomes" id="UP000544331"/>
    </source>
</evidence>
<dbReference type="Proteomes" id="UP000544331">
    <property type="component" value="Unassembled WGS sequence"/>
</dbReference>
<evidence type="ECO:0000259" key="4">
    <source>
        <dbReference type="Pfam" id="PF24883"/>
    </source>
</evidence>
<dbReference type="PROSITE" id="PS50297">
    <property type="entry name" value="ANK_REP_REGION"/>
    <property type="match status" value="2"/>
</dbReference>
<feature type="region of interest" description="Disordered" evidence="3">
    <location>
        <begin position="635"/>
        <end position="657"/>
    </location>
</feature>
<organism evidence="5 6">
    <name type="scientific">Fusarium mundagurra</name>
    <dbReference type="NCBI Taxonomy" id="1567541"/>
    <lineage>
        <taxon>Eukaryota</taxon>
        <taxon>Fungi</taxon>
        <taxon>Dikarya</taxon>
        <taxon>Ascomycota</taxon>
        <taxon>Pezizomycotina</taxon>
        <taxon>Sordariomycetes</taxon>
        <taxon>Hypocreomycetidae</taxon>
        <taxon>Hypocreales</taxon>
        <taxon>Nectriaceae</taxon>
        <taxon>Fusarium</taxon>
        <taxon>Fusarium fujikuroi species complex</taxon>
    </lineage>
</organism>
<dbReference type="SUPFAM" id="SSF52540">
    <property type="entry name" value="P-loop containing nucleoside triphosphate hydrolases"/>
    <property type="match status" value="1"/>
</dbReference>
<dbReference type="SMART" id="SM00248">
    <property type="entry name" value="ANK"/>
    <property type="match status" value="4"/>
</dbReference>
<evidence type="ECO:0000313" key="5">
    <source>
        <dbReference type="EMBL" id="KAF5698352.1"/>
    </source>
</evidence>
<keyword evidence="2" id="KW-0040">ANK repeat</keyword>